<dbReference type="AlphaFoldDB" id="A0A4S8KSZ9"/>
<dbReference type="OrthoDB" id="3183767at2759"/>
<sequence>GTDETYKFDLETKRLPMVGFVDDDEDSAFGFVNPEDVIRAAHLIPAFHLGKTDRIMGPSLSRRESDNDEDWYRYHVGIFSDRDMFARFVPGIGIGH</sequence>
<proteinExistence type="predicted"/>
<evidence type="ECO:0000313" key="2">
    <source>
        <dbReference type="Proteomes" id="UP000297245"/>
    </source>
</evidence>
<reference evidence="1 2" key="1">
    <citation type="journal article" date="2019" name="Nat. Ecol. Evol.">
        <title>Megaphylogeny resolves global patterns of mushroom evolution.</title>
        <authorList>
            <person name="Varga T."/>
            <person name="Krizsan K."/>
            <person name="Foldi C."/>
            <person name="Dima B."/>
            <person name="Sanchez-Garcia M."/>
            <person name="Sanchez-Ramirez S."/>
            <person name="Szollosi G.J."/>
            <person name="Szarkandi J.G."/>
            <person name="Papp V."/>
            <person name="Albert L."/>
            <person name="Andreopoulos W."/>
            <person name="Angelini C."/>
            <person name="Antonin V."/>
            <person name="Barry K.W."/>
            <person name="Bougher N.L."/>
            <person name="Buchanan P."/>
            <person name="Buyck B."/>
            <person name="Bense V."/>
            <person name="Catcheside P."/>
            <person name="Chovatia M."/>
            <person name="Cooper J."/>
            <person name="Damon W."/>
            <person name="Desjardin D."/>
            <person name="Finy P."/>
            <person name="Geml J."/>
            <person name="Haridas S."/>
            <person name="Hughes K."/>
            <person name="Justo A."/>
            <person name="Karasinski D."/>
            <person name="Kautmanova I."/>
            <person name="Kiss B."/>
            <person name="Kocsube S."/>
            <person name="Kotiranta H."/>
            <person name="LaButti K.M."/>
            <person name="Lechner B.E."/>
            <person name="Liimatainen K."/>
            <person name="Lipzen A."/>
            <person name="Lukacs Z."/>
            <person name="Mihaltcheva S."/>
            <person name="Morgado L.N."/>
            <person name="Niskanen T."/>
            <person name="Noordeloos M.E."/>
            <person name="Ohm R.A."/>
            <person name="Ortiz-Santana B."/>
            <person name="Ovrebo C."/>
            <person name="Racz N."/>
            <person name="Riley R."/>
            <person name="Savchenko A."/>
            <person name="Shiryaev A."/>
            <person name="Soop K."/>
            <person name="Spirin V."/>
            <person name="Szebenyi C."/>
            <person name="Tomsovsky M."/>
            <person name="Tulloss R.E."/>
            <person name="Uehling J."/>
            <person name="Grigoriev I.V."/>
            <person name="Vagvolgyi C."/>
            <person name="Papp T."/>
            <person name="Martin F.M."/>
            <person name="Miettinen O."/>
            <person name="Hibbett D.S."/>
            <person name="Nagy L.G."/>
        </authorList>
    </citation>
    <scope>NUCLEOTIDE SEQUENCE [LARGE SCALE GENOMIC DNA]</scope>
    <source>
        <strain evidence="1 2">CBS 962.96</strain>
    </source>
</reference>
<name>A0A4S8KSZ9_DENBC</name>
<evidence type="ECO:0000313" key="1">
    <source>
        <dbReference type="EMBL" id="THU78909.1"/>
    </source>
</evidence>
<feature type="non-terminal residue" evidence="1">
    <location>
        <position position="96"/>
    </location>
</feature>
<gene>
    <name evidence="1" type="ORF">K435DRAFT_588968</name>
</gene>
<protein>
    <submittedName>
        <fullName evidence="1">Uncharacterized protein</fullName>
    </submittedName>
</protein>
<organism evidence="1 2">
    <name type="scientific">Dendrothele bispora (strain CBS 962.96)</name>
    <dbReference type="NCBI Taxonomy" id="1314807"/>
    <lineage>
        <taxon>Eukaryota</taxon>
        <taxon>Fungi</taxon>
        <taxon>Dikarya</taxon>
        <taxon>Basidiomycota</taxon>
        <taxon>Agaricomycotina</taxon>
        <taxon>Agaricomycetes</taxon>
        <taxon>Agaricomycetidae</taxon>
        <taxon>Agaricales</taxon>
        <taxon>Agaricales incertae sedis</taxon>
        <taxon>Dendrothele</taxon>
    </lineage>
</organism>
<keyword evidence="2" id="KW-1185">Reference proteome</keyword>
<dbReference type="EMBL" id="ML180112">
    <property type="protein sequence ID" value="THU78909.1"/>
    <property type="molecule type" value="Genomic_DNA"/>
</dbReference>
<accession>A0A4S8KSZ9</accession>
<feature type="non-terminal residue" evidence="1">
    <location>
        <position position="1"/>
    </location>
</feature>
<dbReference type="Proteomes" id="UP000297245">
    <property type="component" value="Unassembled WGS sequence"/>
</dbReference>